<proteinExistence type="inferred from homology"/>
<dbReference type="OMA" id="IMKQYNV"/>
<dbReference type="GO" id="GO:0032934">
    <property type="term" value="F:sterol binding"/>
    <property type="evidence" value="ECO:0007669"/>
    <property type="project" value="InterPro"/>
</dbReference>
<dbReference type="Pfam" id="PF00400">
    <property type="entry name" value="WD40"/>
    <property type="match status" value="1"/>
</dbReference>
<dbReference type="InterPro" id="IPR057041">
    <property type="entry name" value="SCAP_N"/>
</dbReference>
<dbReference type="InParanoid" id="A0A7R8UYS5"/>
<keyword evidence="16" id="KW-1207">Sterol metabolism</keyword>
<dbReference type="Gene3D" id="2.130.10.10">
    <property type="entry name" value="YVTN repeat-like/Quinoprotein amine dehydrogenase"/>
    <property type="match status" value="2"/>
</dbReference>
<dbReference type="PROSITE" id="PS50156">
    <property type="entry name" value="SSD"/>
    <property type="match status" value="1"/>
</dbReference>
<evidence type="ECO:0000256" key="6">
    <source>
        <dbReference type="ARBA" id="ARBA00022548"/>
    </source>
</evidence>
<dbReference type="GO" id="GO:0045540">
    <property type="term" value="P:regulation of cholesterol biosynthetic process"/>
    <property type="evidence" value="ECO:0007669"/>
    <property type="project" value="TreeGrafter"/>
</dbReference>
<feature type="region of interest" description="Disordered" evidence="21">
    <location>
        <begin position="1"/>
        <end position="26"/>
    </location>
</feature>
<evidence type="ECO:0000256" key="9">
    <source>
        <dbReference type="ARBA" id="ARBA00022737"/>
    </source>
</evidence>
<evidence type="ECO:0000256" key="1">
    <source>
        <dbReference type="ARBA" id="ARBA00004477"/>
    </source>
</evidence>
<evidence type="ECO:0000256" key="10">
    <source>
        <dbReference type="ARBA" id="ARBA00022824"/>
    </source>
</evidence>
<dbReference type="Pfam" id="PF24017">
    <property type="entry name" value="Beta-prop_SCAP"/>
    <property type="match status" value="1"/>
</dbReference>
<dbReference type="InterPro" id="IPR030225">
    <property type="entry name" value="SCAP"/>
</dbReference>
<dbReference type="OrthoDB" id="361494at2759"/>
<evidence type="ECO:0000256" key="14">
    <source>
        <dbReference type="ARBA" id="ARBA00023121"/>
    </source>
</evidence>
<keyword evidence="6" id="KW-0153">Cholesterol metabolism</keyword>
<dbReference type="SUPFAM" id="SSF50978">
    <property type="entry name" value="WD40 repeat-like"/>
    <property type="match status" value="1"/>
</dbReference>
<dbReference type="EMBL" id="LR899012">
    <property type="protein sequence ID" value="CAD7089502.1"/>
    <property type="molecule type" value="Genomic_DNA"/>
</dbReference>
<evidence type="ECO:0000256" key="18">
    <source>
        <dbReference type="ARBA" id="ARBA00023221"/>
    </source>
</evidence>
<feature type="domain" description="SSD" evidence="23">
    <location>
        <begin position="337"/>
        <end position="495"/>
    </location>
</feature>
<dbReference type="InterPro" id="IPR057042">
    <property type="entry name" value="Beta-prop_SCAP"/>
</dbReference>
<keyword evidence="14" id="KW-0446">Lipid-binding</keyword>
<evidence type="ECO:0000256" key="16">
    <source>
        <dbReference type="ARBA" id="ARBA00023166"/>
    </source>
</evidence>
<dbReference type="SUPFAM" id="SSF82866">
    <property type="entry name" value="Multidrug efflux transporter AcrB transmembrane domain"/>
    <property type="match status" value="1"/>
</dbReference>
<feature type="region of interest" description="Disordered" evidence="21">
    <location>
        <begin position="302"/>
        <end position="322"/>
    </location>
</feature>
<feature type="transmembrane region" description="Helical" evidence="22">
    <location>
        <begin position="443"/>
        <end position="466"/>
    </location>
</feature>
<comment type="subcellular location">
    <subcellularLocation>
        <location evidence="2">Cytoplasmic vesicle</location>
        <location evidence="2">COPII-coated vesicle membrane</location>
        <topology evidence="2">Multi-pass membrane protein</topology>
    </subcellularLocation>
    <subcellularLocation>
        <location evidence="1">Endoplasmic reticulum membrane</location>
        <topology evidence="1">Multi-pass membrane protein</topology>
    </subcellularLocation>
    <subcellularLocation>
        <location evidence="3">Golgi apparatus membrane</location>
        <topology evidence="3">Multi-pass membrane protein</topology>
    </subcellularLocation>
</comment>
<evidence type="ECO:0000256" key="19">
    <source>
        <dbReference type="ARBA" id="ARBA00045958"/>
    </source>
</evidence>
<feature type="transmembrane region" description="Helical" evidence="22">
    <location>
        <begin position="401"/>
        <end position="422"/>
    </location>
</feature>
<keyword evidence="15 22" id="KW-0472">Membrane</keyword>
<keyword evidence="10" id="KW-0256">Endoplasmic reticulum</keyword>
<sequence>MSNNIPNQPAGDQRAGRSAQSKRERRRGLPDLVAQWFYKHGLFLSSYPTCASSIAIVVIIFSCYPLLNIPLPGTIPTRVILPSSTAESMAYGSFSGEQNKNFSLVKNLLSMNNLTLDTPFPWAQSSPFIYVQQIIMKSSVHPWKDELRMMDAFRGPIYQVFKLLEVVRNHEDPNSKISLDHICLHVENVKRSMKDDIFPEYNCLVLSPANLWRQNVQNFSKDPNILNTVYQYHNLQKTKVSVAEMLFGLPMQETGFKRYPIKSRSRVIQYALTLILVKNDQKYLDSLREKLASEFPLYQNEDPTSAANDKSSSSGSSSSSSKSVMFIYYPGEFKLMEFVPIITAFIILFIYINFSLRKIEMVKSRIILASFAVITILGSLMMSLGLCFFFGLTVTLQSKGIFPYLVILVGLENCLVITKSVVTTDETFDIKIRMAQGLSKEGWHISKTLLTEITILTIGLATFVPVIQEFCIFAIVGLISDFFLQMLLFSTILALDIKRIEYTAEAKYMPKIMSFAFNDIAKRNQRKYYDAKRTHPAGFSRSQSQPKLGTIDSKLMQNVDGMNHRVVPNKIPKRLKVVNFWARTRFFQRAFMIWMSVWILSIIYSSGFLQNLLLATNSNDSDSNIGIKSINKKSSKENLYTLNIPNTQSTDRQPIDDKVAEQLKKLQHANYEINYSLSNFHWSAILKQYNISLSGRYVMILPSIKLSYAVKPEVAIHLRHPNEKDLQNFQWKALAAALDPLDFSDDDERKESHIIPPGGIPMFPKSPMEIFLATLLCAISVSVLTYALIVFYRCVCTRNYAEWRASWNEADPAAKQTERILEGVPVQVKGHSHKIECLVSDGLIVVSSCLKGQIKVWDSKTGELLTDIDRCHIMKEMEMMQQHEMNHVDEASMQRKIVPFKKRHTSSSPVWCLDYLDNLVAVGCANGRLEFWEGPTGFLKCTYEGDYSRMNGVTHINLNSDRVIAARLCGRLDFYKLETYYKGVQIDWNFTSAYRRTHVRTSSTGSLGIIPSRNRCRTNAKEEMKCLLENSRMAHQQPVTCMEVVNGIIFTGSQDHTLKVYRLEDLAVEHTLHGHCGPITCLFVDHWQLGTGGSGSQDGLLCIWDLFTGACLYSIQAHYGSITSLACAPSYIISAATDERVCVWERFQGNLLCTINVTNAYTNLLMLTPSLLVTNKMGSLIVWDVRTGEPTKEVKLDCSISQLCPKFMILVSNSVICDYGNELRIVKFPMVADKSN</sequence>
<evidence type="ECO:0000256" key="15">
    <source>
        <dbReference type="ARBA" id="ARBA00023136"/>
    </source>
</evidence>
<evidence type="ECO:0000259" key="23">
    <source>
        <dbReference type="PROSITE" id="PS50156"/>
    </source>
</evidence>
<feature type="repeat" description="WD" evidence="20">
    <location>
        <begin position="1115"/>
        <end position="1145"/>
    </location>
</feature>
<evidence type="ECO:0000256" key="12">
    <source>
        <dbReference type="ARBA" id="ARBA00023034"/>
    </source>
</evidence>
<evidence type="ECO:0000256" key="7">
    <source>
        <dbReference type="ARBA" id="ARBA00022574"/>
    </source>
</evidence>
<dbReference type="PANTHER" id="PTHR46378">
    <property type="entry name" value="STEROL REGULATORY ELEMENT-BINDING PROTEIN CLEAVAGE-ACTIVATING PROTEIN"/>
    <property type="match status" value="1"/>
</dbReference>
<feature type="transmembrane region" description="Helical" evidence="22">
    <location>
        <begin position="591"/>
        <end position="613"/>
    </location>
</feature>
<keyword evidence="9" id="KW-0677">Repeat</keyword>
<feature type="transmembrane region" description="Helical" evidence="22">
    <location>
        <begin position="366"/>
        <end position="395"/>
    </location>
</feature>
<dbReference type="Pfam" id="PF24006">
    <property type="entry name" value="SCAP_N"/>
    <property type="match status" value="1"/>
</dbReference>
<dbReference type="GO" id="GO:0032936">
    <property type="term" value="C:SREBP-SCAP complex"/>
    <property type="evidence" value="ECO:0007669"/>
    <property type="project" value="TreeGrafter"/>
</dbReference>
<dbReference type="GO" id="GO:0032933">
    <property type="term" value="P:SREBP signaling pathway"/>
    <property type="evidence" value="ECO:0007669"/>
    <property type="project" value="InterPro"/>
</dbReference>
<feature type="transmembrane region" description="Helical" evidence="22">
    <location>
        <begin position="770"/>
        <end position="792"/>
    </location>
</feature>
<dbReference type="GO" id="GO:0005789">
    <property type="term" value="C:endoplasmic reticulum membrane"/>
    <property type="evidence" value="ECO:0007669"/>
    <property type="project" value="UniProtKB-SubCell"/>
</dbReference>
<evidence type="ECO:0000313" key="24">
    <source>
        <dbReference type="EMBL" id="CAD7089502.1"/>
    </source>
</evidence>
<dbReference type="InterPro" id="IPR000731">
    <property type="entry name" value="SSD"/>
</dbReference>
<reference evidence="24 25" key="1">
    <citation type="submission" date="2020-11" db="EMBL/GenBank/DDBJ databases">
        <authorList>
            <person name="Wallbank WR R."/>
            <person name="Pardo Diaz C."/>
            <person name="Kozak K."/>
            <person name="Martin S."/>
            <person name="Jiggins C."/>
            <person name="Moest M."/>
            <person name="Warren A I."/>
            <person name="Generalovic N T."/>
            <person name="Byers J.R.P. K."/>
            <person name="Montejo-Kovacevich G."/>
            <person name="Yen C E."/>
        </authorList>
    </citation>
    <scope>NUCLEOTIDE SEQUENCE [LARGE SCALE GENOMIC DNA]</scope>
</reference>
<feature type="transmembrane region" description="Helical" evidence="22">
    <location>
        <begin position="335"/>
        <end position="354"/>
    </location>
</feature>
<dbReference type="InterPro" id="IPR001680">
    <property type="entry name" value="WD40_rpt"/>
</dbReference>
<evidence type="ECO:0000256" key="5">
    <source>
        <dbReference type="ARBA" id="ARBA00019541"/>
    </source>
</evidence>
<keyword evidence="25" id="KW-1185">Reference proteome</keyword>
<dbReference type="PROSITE" id="PS50082">
    <property type="entry name" value="WD_REPEATS_2"/>
    <property type="match status" value="1"/>
</dbReference>
<keyword evidence="7 20" id="KW-0853">WD repeat</keyword>
<evidence type="ECO:0000256" key="8">
    <source>
        <dbReference type="ARBA" id="ARBA00022692"/>
    </source>
</evidence>
<dbReference type="PANTHER" id="PTHR46378:SF1">
    <property type="entry name" value="STEROL REGULATORY ELEMENT-BINDING PROTEIN CLEAVAGE-ACTIVATING PROTEIN"/>
    <property type="match status" value="1"/>
</dbReference>
<evidence type="ECO:0000256" key="20">
    <source>
        <dbReference type="PROSITE-ProRule" id="PRU00221"/>
    </source>
</evidence>
<dbReference type="InterPro" id="IPR036322">
    <property type="entry name" value="WD40_repeat_dom_sf"/>
</dbReference>
<dbReference type="Pfam" id="PF12349">
    <property type="entry name" value="Sterol-sensing"/>
    <property type="match status" value="1"/>
</dbReference>
<dbReference type="FunCoup" id="A0A7R8UYS5">
    <property type="interactions" value="570"/>
</dbReference>
<dbReference type="InterPro" id="IPR015943">
    <property type="entry name" value="WD40/YVTN_repeat-like_dom_sf"/>
</dbReference>
<dbReference type="GO" id="GO:0000139">
    <property type="term" value="C:Golgi membrane"/>
    <property type="evidence" value="ECO:0007669"/>
    <property type="project" value="UniProtKB-SubCell"/>
</dbReference>
<evidence type="ECO:0000256" key="4">
    <source>
        <dbReference type="ARBA" id="ARBA00007410"/>
    </source>
</evidence>
<dbReference type="SMART" id="SM00320">
    <property type="entry name" value="WD40"/>
    <property type="match status" value="5"/>
</dbReference>
<dbReference type="GO" id="GO:0008203">
    <property type="term" value="P:cholesterol metabolic process"/>
    <property type="evidence" value="ECO:0007669"/>
    <property type="project" value="UniProtKB-KW"/>
</dbReference>
<keyword evidence="12" id="KW-0333">Golgi apparatus</keyword>
<evidence type="ECO:0000256" key="22">
    <source>
        <dbReference type="SAM" id="Phobius"/>
    </source>
</evidence>
<dbReference type="AlphaFoldDB" id="A0A7R8UYS5"/>
<keyword evidence="13" id="KW-0443">Lipid metabolism</keyword>
<accession>A0A7R8UYS5</accession>
<comment type="function">
    <text evidence="19">Escort protein required for cholesterol as well as lipid homeostasis. Regulates export of the SCAP-SREBP complex from the endoplasmic reticulum to the Golgi upon low cholesterol, thereby regulating the processing of sterol regulatory element-binding proteins (SREBPs) SREBF1/SREBP1 and SREBF2/SREBP2. At high sterol concentrations, formation of a ternary complex with INSIG (INSIG1 or INSIG2) leads to mask the ER export signal in SCAP, promoting retention of the complex in the endoplasmic reticulum. Low sterol concentrations trigger release of INSIG, a conformational change in the SSD domain of SCAP, unmasking of the ER export signal, promoting recruitment into COPII-coated vesicles and transport of the SCAP-SREBP to the Golgi: in the Golgi, SREBPs are then processed, releasing the transcription factor fragment of SREBPs from the membrane, its import into the nucleus and up-regulation of LDLR, INSIG1 and the mevalonate pathway. Binds cholesterol via its SSD domain.</text>
</comment>
<feature type="compositionally biased region" description="Low complexity" evidence="21">
    <location>
        <begin position="310"/>
        <end position="322"/>
    </location>
</feature>
<keyword evidence="18" id="KW-0753">Steroid metabolism</keyword>
<evidence type="ECO:0000256" key="11">
    <source>
        <dbReference type="ARBA" id="ARBA00022989"/>
    </source>
</evidence>
<name>A0A7R8UYS5_HERIL</name>
<dbReference type="InterPro" id="IPR053958">
    <property type="entry name" value="HMGCR/SNAP/NPC1-like_SSD"/>
</dbReference>
<gene>
    <name evidence="24" type="ORF">HERILL_LOCUS12044</name>
</gene>
<dbReference type="GO" id="GO:0012507">
    <property type="term" value="C:ER to Golgi transport vesicle membrane"/>
    <property type="evidence" value="ECO:0007669"/>
    <property type="project" value="UniProtKB-SubCell"/>
</dbReference>
<organism evidence="24 25">
    <name type="scientific">Hermetia illucens</name>
    <name type="common">Black soldier fly</name>
    <dbReference type="NCBI Taxonomy" id="343691"/>
    <lineage>
        <taxon>Eukaryota</taxon>
        <taxon>Metazoa</taxon>
        <taxon>Ecdysozoa</taxon>
        <taxon>Arthropoda</taxon>
        <taxon>Hexapoda</taxon>
        <taxon>Insecta</taxon>
        <taxon>Pterygota</taxon>
        <taxon>Neoptera</taxon>
        <taxon>Endopterygota</taxon>
        <taxon>Diptera</taxon>
        <taxon>Brachycera</taxon>
        <taxon>Stratiomyomorpha</taxon>
        <taxon>Stratiomyidae</taxon>
        <taxon>Hermetiinae</taxon>
        <taxon>Hermetia</taxon>
    </lineage>
</organism>
<comment type="similarity">
    <text evidence="4">Belongs to the WD repeat SCAP family.</text>
</comment>
<keyword evidence="8 22" id="KW-0812">Transmembrane</keyword>
<evidence type="ECO:0000256" key="17">
    <source>
        <dbReference type="ARBA" id="ARBA00023180"/>
    </source>
</evidence>
<keyword evidence="17" id="KW-0325">Glycoprotein</keyword>
<protein>
    <recommendedName>
        <fullName evidence="5">Sterol regulatory element-binding protein cleavage-activating protein</fullName>
    </recommendedName>
</protein>
<evidence type="ECO:0000256" key="3">
    <source>
        <dbReference type="ARBA" id="ARBA00004653"/>
    </source>
</evidence>
<dbReference type="Proteomes" id="UP000594454">
    <property type="component" value="Chromosome 4"/>
</dbReference>
<evidence type="ECO:0000313" key="25">
    <source>
        <dbReference type="Proteomes" id="UP000594454"/>
    </source>
</evidence>
<feature type="transmembrane region" description="Helical" evidence="22">
    <location>
        <begin position="472"/>
        <end position="495"/>
    </location>
</feature>
<evidence type="ECO:0000256" key="2">
    <source>
        <dbReference type="ARBA" id="ARBA00004557"/>
    </source>
</evidence>
<keyword evidence="11 22" id="KW-1133">Transmembrane helix</keyword>
<evidence type="ECO:0000256" key="13">
    <source>
        <dbReference type="ARBA" id="ARBA00023098"/>
    </source>
</evidence>
<evidence type="ECO:0000256" key="21">
    <source>
        <dbReference type="SAM" id="MobiDB-lite"/>
    </source>
</evidence>